<evidence type="ECO:0000313" key="6">
    <source>
        <dbReference type="Proteomes" id="UP001279410"/>
    </source>
</evidence>
<keyword evidence="1 3" id="KW-0732">Signal</keyword>
<dbReference type="Gene3D" id="2.60.40.10">
    <property type="entry name" value="Immunoglobulins"/>
    <property type="match status" value="3"/>
</dbReference>
<feature type="chain" id="PRO_5042179296" evidence="3">
    <location>
        <begin position="24"/>
        <end position="319"/>
    </location>
</feature>
<feature type="domain" description="Ig-like" evidence="4">
    <location>
        <begin position="116"/>
        <end position="180"/>
    </location>
</feature>
<dbReference type="GO" id="GO:0006955">
    <property type="term" value="P:immune response"/>
    <property type="evidence" value="ECO:0007669"/>
    <property type="project" value="TreeGrafter"/>
</dbReference>
<evidence type="ECO:0000256" key="1">
    <source>
        <dbReference type="ARBA" id="ARBA00022729"/>
    </source>
</evidence>
<dbReference type="Pfam" id="PF13895">
    <property type="entry name" value="Ig_2"/>
    <property type="match status" value="1"/>
</dbReference>
<dbReference type="InterPro" id="IPR007110">
    <property type="entry name" value="Ig-like_dom"/>
</dbReference>
<dbReference type="PANTHER" id="PTHR11481:SF64">
    <property type="entry name" value="FC RECEPTOR-LIKE PROTEIN 4"/>
    <property type="match status" value="1"/>
</dbReference>
<dbReference type="SMART" id="SM00409">
    <property type="entry name" value="IG"/>
    <property type="match status" value="3"/>
</dbReference>
<sequence>MGQTLFFLLEFILLNTLSYCGHAQDAVLSLEPNWSTFFTGESVTFICGMKEGKDTDWEYRINRDDREFVSYNTHKGYTLYLQSSGYSGKYQCSGRHKSSRAIKNSNIVSLTISDKPRTTLTPGPTTIPVGDNVTLTCSVEGSAGWKYEWYRRSGFSHTLLVRDGVINKVISVSQGGTYWCIGGRGNPVFYTYPSDEVSIEITFSNVRVSVTLQHSWPQIFSRETITVRYLHPAASLTVNPDREQHFTSDSVSLSCEGNSTEWRVMGFTESGYLSDCSYWGKMTGSICSISSLQYTDSRVYWCEFGSGEFSNAVNITVRR</sequence>
<dbReference type="InterPro" id="IPR013783">
    <property type="entry name" value="Ig-like_fold"/>
</dbReference>
<evidence type="ECO:0000256" key="2">
    <source>
        <dbReference type="ARBA" id="ARBA00023157"/>
    </source>
</evidence>
<dbReference type="InterPro" id="IPR003599">
    <property type="entry name" value="Ig_sub"/>
</dbReference>
<dbReference type="GO" id="GO:0004888">
    <property type="term" value="F:transmembrane signaling receptor activity"/>
    <property type="evidence" value="ECO:0007669"/>
    <property type="project" value="TreeGrafter"/>
</dbReference>
<evidence type="ECO:0000259" key="4">
    <source>
        <dbReference type="PROSITE" id="PS50835"/>
    </source>
</evidence>
<dbReference type="Proteomes" id="UP001279410">
    <property type="component" value="Unassembled WGS sequence"/>
</dbReference>
<dbReference type="AlphaFoldDB" id="A0AAD3NH90"/>
<keyword evidence="6" id="KW-1185">Reference proteome</keyword>
<reference evidence="5" key="1">
    <citation type="submission" date="2022-08" db="EMBL/GenBank/DDBJ databases">
        <title>Genome sequencing of akame (Lates japonicus).</title>
        <authorList>
            <person name="Hashiguchi Y."/>
            <person name="Takahashi H."/>
        </authorList>
    </citation>
    <scope>NUCLEOTIDE SEQUENCE</scope>
    <source>
        <strain evidence="5">Kochi</strain>
    </source>
</reference>
<comment type="caution">
    <text evidence="5">The sequence shown here is derived from an EMBL/GenBank/DDBJ whole genome shotgun (WGS) entry which is preliminary data.</text>
</comment>
<evidence type="ECO:0000313" key="5">
    <source>
        <dbReference type="EMBL" id="GLD72400.1"/>
    </source>
</evidence>
<gene>
    <name evidence="5" type="ORF">AKAME5_002372500</name>
</gene>
<organism evidence="5 6">
    <name type="scientific">Lates japonicus</name>
    <name type="common">Japanese lates</name>
    <dbReference type="NCBI Taxonomy" id="270547"/>
    <lineage>
        <taxon>Eukaryota</taxon>
        <taxon>Metazoa</taxon>
        <taxon>Chordata</taxon>
        <taxon>Craniata</taxon>
        <taxon>Vertebrata</taxon>
        <taxon>Euteleostomi</taxon>
        <taxon>Actinopterygii</taxon>
        <taxon>Neopterygii</taxon>
        <taxon>Teleostei</taxon>
        <taxon>Neoteleostei</taxon>
        <taxon>Acanthomorphata</taxon>
        <taxon>Carangaria</taxon>
        <taxon>Carangaria incertae sedis</taxon>
        <taxon>Centropomidae</taxon>
        <taxon>Lates</taxon>
    </lineage>
</organism>
<feature type="non-terminal residue" evidence="5">
    <location>
        <position position="319"/>
    </location>
</feature>
<dbReference type="PANTHER" id="PTHR11481">
    <property type="entry name" value="IMMUNOGLOBULIN FC RECEPTOR"/>
    <property type="match status" value="1"/>
</dbReference>
<dbReference type="GO" id="GO:0009897">
    <property type="term" value="C:external side of plasma membrane"/>
    <property type="evidence" value="ECO:0007669"/>
    <property type="project" value="TreeGrafter"/>
</dbReference>
<proteinExistence type="predicted"/>
<evidence type="ECO:0000256" key="3">
    <source>
        <dbReference type="SAM" id="SignalP"/>
    </source>
</evidence>
<accession>A0AAD3NH90</accession>
<name>A0AAD3NH90_LATJO</name>
<dbReference type="InterPro" id="IPR050488">
    <property type="entry name" value="Ig_Fc_receptor"/>
</dbReference>
<protein>
    <submittedName>
        <fullName evidence="5">Fc receptor-like protein 5</fullName>
    </submittedName>
</protein>
<dbReference type="InterPro" id="IPR036179">
    <property type="entry name" value="Ig-like_dom_sf"/>
</dbReference>
<feature type="signal peptide" evidence="3">
    <location>
        <begin position="1"/>
        <end position="23"/>
    </location>
</feature>
<keyword evidence="5" id="KW-0675">Receptor</keyword>
<keyword evidence="2" id="KW-1015">Disulfide bond</keyword>
<dbReference type="GO" id="GO:0007166">
    <property type="term" value="P:cell surface receptor signaling pathway"/>
    <property type="evidence" value="ECO:0007669"/>
    <property type="project" value="TreeGrafter"/>
</dbReference>
<dbReference type="EMBL" id="BRZM01001017">
    <property type="protein sequence ID" value="GLD72400.1"/>
    <property type="molecule type" value="Genomic_DNA"/>
</dbReference>
<dbReference type="SUPFAM" id="SSF48726">
    <property type="entry name" value="Immunoglobulin"/>
    <property type="match status" value="3"/>
</dbReference>
<dbReference type="PROSITE" id="PS50835">
    <property type="entry name" value="IG_LIKE"/>
    <property type="match status" value="1"/>
</dbReference>